<dbReference type="RefSeq" id="WP_125017835.1">
    <property type="nucleotide sequence ID" value="NZ_RQVQ01000007.1"/>
</dbReference>
<keyword evidence="1" id="KW-1133">Transmembrane helix</keyword>
<evidence type="ECO:0000313" key="3">
    <source>
        <dbReference type="Proteomes" id="UP000275719"/>
    </source>
</evidence>
<keyword evidence="3" id="KW-1185">Reference proteome</keyword>
<evidence type="ECO:0000313" key="2">
    <source>
        <dbReference type="EMBL" id="RRJ92034.1"/>
    </source>
</evidence>
<proteinExistence type="predicted"/>
<reference evidence="2 3" key="1">
    <citation type="submission" date="2018-11" db="EMBL/GenBank/DDBJ databases">
        <title>Flavobacterium sp. nov., YIM 102701-2 draft genome.</title>
        <authorList>
            <person name="Li G."/>
            <person name="Jiang Y."/>
        </authorList>
    </citation>
    <scope>NUCLEOTIDE SEQUENCE [LARGE SCALE GENOMIC DNA]</scope>
    <source>
        <strain evidence="2 3">YIM 102701-2</strain>
    </source>
</reference>
<evidence type="ECO:0000256" key="1">
    <source>
        <dbReference type="SAM" id="Phobius"/>
    </source>
</evidence>
<gene>
    <name evidence="2" type="ORF">EG240_04410</name>
</gene>
<dbReference type="EMBL" id="RQVQ01000007">
    <property type="protein sequence ID" value="RRJ92034.1"/>
    <property type="molecule type" value="Genomic_DNA"/>
</dbReference>
<keyword evidence="1" id="KW-0812">Transmembrane</keyword>
<sequence>MKFQQRLAYYLLGLMIGAFAVYFFMHQKDTTFCYLPNCRVLKDIRNKPLTFSDETEKMLNEKTITLDEVKNCLTHGDIDFSRSNKVVEGGKLYVIEGKDKDMKDITIEMVNYDNRVLFKSFTNK</sequence>
<keyword evidence="1" id="KW-0472">Membrane</keyword>
<feature type="transmembrane region" description="Helical" evidence="1">
    <location>
        <begin position="7"/>
        <end position="25"/>
    </location>
</feature>
<comment type="caution">
    <text evidence="2">The sequence shown here is derived from an EMBL/GenBank/DDBJ whole genome shotgun (WGS) entry which is preliminary data.</text>
</comment>
<organism evidence="2 3">
    <name type="scientific">Paenimyroides tangerinum</name>
    <dbReference type="NCBI Taxonomy" id="2488728"/>
    <lineage>
        <taxon>Bacteria</taxon>
        <taxon>Pseudomonadati</taxon>
        <taxon>Bacteroidota</taxon>
        <taxon>Flavobacteriia</taxon>
        <taxon>Flavobacteriales</taxon>
        <taxon>Flavobacteriaceae</taxon>
        <taxon>Paenimyroides</taxon>
    </lineage>
</organism>
<dbReference type="OrthoDB" id="1466970at2"/>
<dbReference type="AlphaFoldDB" id="A0A3P3WBK5"/>
<name>A0A3P3WBK5_9FLAO</name>
<accession>A0A3P3WBK5</accession>
<protein>
    <submittedName>
        <fullName evidence="2">DUF4258 domain-containing protein</fullName>
    </submittedName>
</protein>
<dbReference type="Proteomes" id="UP000275719">
    <property type="component" value="Unassembled WGS sequence"/>
</dbReference>